<protein>
    <submittedName>
        <fullName evidence="4">Uncharacterized protein</fullName>
    </submittedName>
</protein>
<dbReference type="SUPFAM" id="SSF52058">
    <property type="entry name" value="L domain-like"/>
    <property type="match status" value="2"/>
</dbReference>
<dbReference type="EMBL" id="KZ308703">
    <property type="protein sequence ID" value="KAG8233287.1"/>
    <property type="molecule type" value="Genomic_DNA"/>
</dbReference>
<keyword evidence="3" id="KW-0812">Transmembrane</keyword>
<keyword evidence="1" id="KW-0433">Leucine-rich repeat</keyword>
<evidence type="ECO:0000256" key="1">
    <source>
        <dbReference type="ARBA" id="ARBA00022614"/>
    </source>
</evidence>
<keyword evidence="2" id="KW-0677">Repeat</keyword>
<sequence length="752" mass="85636">MKGRISNLVSMAPYSLSFLMHFIPISVGVLIPDLQIGYADYRDTAAFVSHKFPQDIQCESTGMKCLCNEKVKGYILHCEMEMHAELTDQGSSALFVHCNETMLLDKTRDIFRTMQLWRYDELEVQLKECPEESYGSLSPTEEQKPTITSLTIDCGTKKVFQLTKDHLFNHRGLRALNITCRALQILPVDLFAREWPSLRGISVLHTGVARIPEGLFSQLHSLESLMLQGNRIKSLGKESFVGLKSLKELRLKEHGLTSLEENVFHHINSLEYLEISHSKITKLPESIRVLGSLKILSVIGNSIKSIDSKECASLSNLDGVSIVNNSVTEIHSDCFSHLKNVKVIDISGNHLSELPKTATKMDRLQIFSLQHNSKPIAKVWQFLESESLMKMNMRNSSIEYLRPEMLHLLPNLTLVDLRDNKLRELDERFFAFNPKLQYVYLEGNKVSSIPSGFLLRNRELFDVKISRNNISSLPNIFDEYSSVVLLDLSVNNLKIITNSSLSNLRYLDFLSLSHNQIHSLANDSFRNVQNLRTLILEGNSLIRVHSSLFLPFEKSNSLSYLHLGNNLISSLSPLVIPSLKTLFLSNNRLANLERGVFHGLTALKLLILSNNRIAELPNSTLVTYEQELFYLDLSFNSLSQIPINAFKEASSITTLFLQGNRFQKFHWEWIRTLIELKELDLSENGLHFLDCNLKEFFPLTGLKEYVTPAVKILKLSDNDLSFNSSSWMFDKIRKTWGKVSPLSCFVDVEVSE</sequence>
<organism evidence="4 5">
    <name type="scientific">Ladona fulva</name>
    <name type="common">Scarce chaser dragonfly</name>
    <name type="synonym">Libellula fulva</name>
    <dbReference type="NCBI Taxonomy" id="123851"/>
    <lineage>
        <taxon>Eukaryota</taxon>
        <taxon>Metazoa</taxon>
        <taxon>Ecdysozoa</taxon>
        <taxon>Arthropoda</taxon>
        <taxon>Hexapoda</taxon>
        <taxon>Insecta</taxon>
        <taxon>Pterygota</taxon>
        <taxon>Palaeoptera</taxon>
        <taxon>Odonata</taxon>
        <taxon>Epiprocta</taxon>
        <taxon>Anisoptera</taxon>
        <taxon>Libelluloidea</taxon>
        <taxon>Libellulidae</taxon>
        <taxon>Ladona</taxon>
    </lineage>
</organism>
<dbReference type="Proteomes" id="UP000792457">
    <property type="component" value="Unassembled WGS sequence"/>
</dbReference>
<dbReference type="AlphaFoldDB" id="A0A8K0P4Y4"/>
<dbReference type="PANTHER" id="PTHR45617">
    <property type="entry name" value="LEUCINE RICH REPEAT FAMILY PROTEIN"/>
    <property type="match status" value="1"/>
</dbReference>
<dbReference type="FunFam" id="3.80.10.10:FF:001164">
    <property type="entry name" value="GH01279p"/>
    <property type="match status" value="1"/>
</dbReference>
<evidence type="ECO:0000313" key="4">
    <source>
        <dbReference type="EMBL" id="KAG8233287.1"/>
    </source>
</evidence>
<proteinExistence type="predicted"/>
<evidence type="ECO:0000256" key="3">
    <source>
        <dbReference type="SAM" id="Phobius"/>
    </source>
</evidence>
<accession>A0A8K0P4Y4</accession>
<keyword evidence="3" id="KW-1133">Transmembrane helix</keyword>
<dbReference type="SMART" id="SM00365">
    <property type="entry name" value="LRR_SD22"/>
    <property type="match status" value="5"/>
</dbReference>
<reference evidence="4" key="1">
    <citation type="submission" date="2013-04" db="EMBL/GenBank/DDBJ databases">
        <authorList>
            <person name="Qu J."/>
            <person name="Murali S.C."/>
            <person name="Bandaranaike D."/>
            <person name="Bellair M."/>
            <person name="Blankenburg K."/>
            <person name="Chao H."/>
            <person name="Dinh H."/>
            <person name="Doddapaneni H."/>
            <person name="Downs B."/>
            <person name="Dugan-Rocha S."/>
            <person name="Elkadiri S."/>
            <person name="Gnanaolivu R.D."/>
            <person name="Hernandez B."/>
            <person name="Javaid M."/>
            <person name="Jayaseelan J.C."/>
            <person name="Lee S."/>
            <person name="Li M."/>
            <person name="Ming W."/>
            <person name="Munidasa M."/>
            <person name="Muniz J."/>
            <person name="Nguyen L."/>
            <person name="Ongeri F."/>
            <person name="Osuji N."/>
            <person name="Pu L.-L."/>
            <person name="Puazo M."/>
            <person name="Qu C."/>
            <person name="Quiroz J."/>
            <person name="Raj R."/>
            <person name="Weissenberger G."/>
            <person name="Xin Y."/>
            <person name="Zou X."/>
            <person name="Han Y."/>
            <person name="Richards S."/>
            <person name="Worley K."/>
            <person name="Muzny D."/>
            <person name="Gibbs R."/>
        </authorList>
    </citation>
    <scope>NUCLEOTIDE SEQUENCE</scope>
    <source>
        <strain evidence="4">Sampled in the wild</strain>
    </source>
</reference>
<dbReference type="Pfam" id="PF13855">
    <property type="entry name" value="LRR_8"/>
    <property type="match status" value="5"/>
</dbReference>
<evidence type="ECO:0000313" key="5">
    <source>
        <dbReference type="Proteomes" id="UP000792457"/>
    </source>
</evidence>
<dbReference type="PROSITE" id="PS51450">
    <property type="entry name" value="LRR"/>
    <property type="match status" value="4"/>
</dbReference>
<dbReference type="OrthoDB" id="676979at2759"/>
<dbReference type="InterPro" id="IPR003591">
    <property type="entry name" value="Leu-rich_rpt_typical-subtyp"/>
</dbReference>
<dbReference type="InterPro" id="IPR032675">
    <property type="entry name" value="LRR_dom_sf"/>
</dbReference>
<gene>
    <name evidence="4" type="ORF">J437_LFUL012222</name>
</gene>
<name>A0A8K0P4Y4_LADFU</name>
<keyword evidence="3" id="KW-0472">Membrane</keyword>
<dbReference type="SMART" id="SM00364">
    <property type="entry name" value="LRR_BAC"/>
    <property type="match status" value="5"/>
</dbReference>
<feature type="transmembrane region" description="Helical" evidence="3">
    <location>
        <begin position="12"/>
        <end position="31"/>
    </location>
</feature>
<keyword evidence="5" id="KW-1185">Reference proteome</keyword>
<dbReference type="InterPro" id="IPR001611">
    <property type="entry name" value="Leu-rich_rpt"/>
</dbReference>
<dbReference type="Gene3D" id="3.80.10.10">
    <property type="entry name" value="Ribonuclease Inhibitor"/>
    <property type="match status" value="4"/>
</dbReference>
<comment type="caution">
    <text evidence="4">The sequence shown here is derived from an EMBL/GenBank/DDBJ whole genome shotgun (WGS) entry which is preliminary data.</text>
</comment>
<reference evidence="4" key="2">
    <citation type="submission" date="2017-10" db="EMBL/GenBank/DDBJ databases">
        <title>Ladona fulva Genome sequencing and assembly.</title>
        <authorList>
            <person name="Murali S."/>
            <person name="Richards S."/>
            <person name="Bandaranaike D."/>
            <person name="Bellair M."/>
            <person name="Blankenburg K."/>
            <person name="Chao H."/>
            <person name="Dinh H."/>
            <person name="Doddapaneni H."/>
            <person name="Dugan-Rocha S."/>
            <person name="Elkadiri S."/>
            <person name="Gnanaolivu R."/>
            <person name="Hernandez B."/>
            <person name="Skinner E."/>
            <person name="Javaid M."/>
            <person name="Lee S."/>
            <person name="Li M."/>
            <person name="Ming W."/>
            <person name="Munidasa M."/>
            <person name="Muniz J."/>
            <person name="Nguyen L."/>
            <person name="Hughes D."/>
            <person name="Osuji N."/>
            <person name="Pu L.-L."/>
            <person name="Puazo M."/>
            <person name="Qu C."/>
            <person name="Quiroz J."/>
            <person name="Raj R."/>
            <person name="Weissenberger G."/>
            <person name="Xin Y."/>
            <person name="Zou X."/>
            <person name="Han Y."/>
            <person name="Worley K."/>
            <person name="Muzny D."/>
            <person name="Gibbs R."/>
        </authorList>
    </citation>
    <scope>NUCLEOTIDE SEQUENCE</scope>
    <source>
        <strain evidence="4">Sampled in the wild</strain>
    </source>
</reference>
<evidence type="ECO:0000256" key="2">
    <source>
        <dbReference type="ARBA" id="ARBA00022737"/>
    </source>
</evidence>
<dbReference type="SMART" id="SM00369">
    <property type="entry name" value="LRR_TYP"/>
    <property type="match status" value="13"/>
</dbReference>